<dbReference type="InterPro" id="IPR014748">
    <property type="entry name" value="Enoyl-CoA_hydra_C"/>
</dbReference>
<dbReference type="SUPFAM" id="SSF52096">
    <property type="entry name" value="ClpP/crotonase"/>
    <property type="match status" value="1"/>
</dbReference>
<evidence type="ECO:0000256" key="2">
    <source>
        <dbReference type="RuleBase" id="RU003707"/>
    </source>
</evidence>
<protein>
    <submittedName>
        <fullName evidence="3">Short chain enoyl-CoA hydratase</fullName>
    </submittedName>
</protein>
<organism evidence="3 4">
    <name type="scientific">Tamaricihabitans halophyticus</name>
    <dbReference type="NCBI Taxonomy" id="1262583"/>
    <lineage>
        <taxon>Bacteria</taxon>
        <taxon>Bacillati</taxon>
        <taxon>Actinomycetota</taxon>
        <taxon>Actinomycetes</taxon>
        <taxon>Pseudonocardiales</taxon>
        <taxon>Pseudonocardiaceae</taxon>
        <taxon>Tamaricihabitans</taxon>
    </lineage>
</organism>
<comment type="caution">
    <text evidence="3">The sequence shown here is derived from an EMBL/GenBank/DDBJ whole genome shotgun (WGS) entry which is preliminary data.</text>
</comment>
<keyword evidence="4" id="KW-1185">Reference proteome</keyword>
<dbReference type="CDD" id="cd06558">
    <property type="entry name" value="crotonase-like"/>
    <property type="match status" value="1"/>
</dbReference>
<evidence type="ECO:0000256" key="1">
    <source>
        <dbReference type="ARBA" id="ARBA00005254"/>
    </source>
</evidence>
<dbReference type="PANTHER" id="PTHR43802:SF1">
    <property type="entry name" value="IP11341P-RELATED"/>
    <property type="match status" value="1"/>
</dbReference>
<name>A0A4R2R0D0_9PSEU</name>
<dbReference type="OrthoDB" id="8452484at2"/>
<dbReference type="Pfam" id="PF00378">
    <property type="entry name" value="ECH_1"/>
    <property type="match status" value="1"/>
</dbReference>
<dbReference type="RefSeq" id="WP_132876384.1">
    <property type="nucleotide sequence ID" value="NZ_SLXQ01000002.1"/>
</dbReference>
<dbReference type="InterPro" id="IPR029045">
    <property type="entry name" value="ClpP/crotonase-like_dom_sf"/>
</dbReference>
<sequence length="262" mass="27633">MAENLAVVDYRTENATAWVTLNRPDARNALSFDVLDGIADSFTRAADDQSIRAVVLAANGPAFCAGADLKMVLGSLDGAGVTPFLRRAAEVFDQVARHPQPVIAAVQGNVVAGGLELVLACDLVVAAASATFSDGHTRYGLFPAAGGASRLPRRIGVNRAKQLLFTAESWTASRMYEAGLVTQVASAEALTDQVRELAEVIAQRSPLGLVRIKQVVDEGIDTPLADALAVEMAACQEYARSADFAEGLRAFTQRRAPTFSGA</sequence>
<dbReference type="EMBL" id="SLXQ01000002">
    <property type="protein sequence ID" value="TCP54999.1"/>
    <property type="molecule type" value="Genomic_DNA"/>
</dbReference>
<proteinExistence type="inferred from homology"/>
<dbReference type="PROSITE" id="PS00166">
    <property type="entry name" value="ENOYL_COA_HYDRATASE"/>
    <property type="match status" value="1"/>
</dbReference>
<reference evidence="3 4" key="1">
    <citation type="submission" date="2019-03" db="EMBL/GenBank/DDBJ databases">
        <title>Genomic Encyclopedia of Type Strains, Phase IV (KMG-IV): sequencing the most valuable type-strain genomes for metagenomic binning, comparative biology and taxonomic classification.</title>
        <authorList>
            <person name="Goeker M."/>
        </authorList>
    </citation>
    <scope>NUCLEOTIDE SEQUENCE [LARGE SCALE GENOMIC DNA]</scope>
    <source>
        <strain evidence="3 4">DSM 45765</strain>
    </source>
</reference>
<dbReference type="Gene3D" id="3.90.226.10">
    <property type="entry name" value="2-enoyl-CoA Hydratase, Chain A, domain 1"/>
    <property type="match status" value="1"/>
</dbReference>
<dbReference type="GO" id="GO:0003824">
    <property type="term" value="F:catalytic activity"/>
    <property type="evidence" value="ECO:0007669"/>
    <property type="project" value="InterPro"/>
</dbReference>
<dbReference type="PANTHER" id="PTHR43802">
    <property type="entry name" value="ENOYL-COA HYDRATASE"/>
    <property type="match status" value="1"/>
</dbReference>
<evidence type="ECO:0000313" key="3">
    <source>
        <dbReference type="EMBL" id="TCP54999.1"/>
    </source>
</evidence>
<comment type="similarity">
    <text evidence="1 2">Belongs to the enoyl-CoA hydratase/isomerase family.</text>
</comment>
<dbReference type="Gene3D" id="1.10.12.10">
    <property type="entry name" value="Lyase 2-enoyl-coa Hydratase, Chain A, domain 2"/>
    <property type="match status" value="1"/>
</dbReference>
<accession>A0A4R2R0D0</accession>
<dbReference type="AlphaFoldDB" id="A0A4R2R0D0"/>
<dbReference type="Proteomes" id="UP000294911">
    <property type="component" value="Unassembled WGS sequence"/>
</dbReference>
<evidence type="ECO:0000313" key="4">
    <source>
        <dbReference type="Proteomes" id="UP000294911"/>
    </source>
</evidence>
<dbReference type="InterPro" id="IPR001753">
    <property type="entry name" value="Enoyl-CoA_hydra/iso"/>
</dbReference>
<dbReference type="InterPro" id="IPR018376">
    <property type="entry name" value="Enoyl-CoA_hyd/isom_CS"/>
</dbReference>
<gene>
    <name evidence="3" type="ORF">EV191_102211</name>
</gene>